<dbReference type="InterPro" id="IPR021774">
    <property type="entry name" value="CUPID"/>
</dbReference>
<feature type="domain" description="Cytohesin Ubiquitin Protein Inducing" evidence="6">
    <location>
        <begin position="13"/>
        <end position="142"/>
    </location>
</feature>
<evidence type="ECO:0000259" key="6">
    <source>
        <dbReference type="Pfam" id="PF11819"/>
    </source>
</evidence>
<comment type="subcellular location">
    <subcellularLocation>
        <location evidence="1">Cytoplasm</location>
    </subcellularLocation>
</comment>
<dbReference type="Pfam" id="PF11819">
    <property type="entry name" value="CUPID"/>
    <property type="match status" value="1"/>
</dbReference>
<accession>A0A9N9QHX5</accession>
<feature type="compositionally biased region" description="Low complexity" evidence="5">
    <location>
        <begin position="685"/>
        <end position="696"/>
    </location>
</feature>
<evidence type="ECO:0000256" key="2">
    <source>
        <dbReference type="ARBA" id="ARBA00022490"/>
    </source>
</evidence>
<feature type="region of interest" description="Disordered" evidence="5">
    <location>
        <begin position="844"/>
        <end position="866"/>
    </location>
</feature>
<evidence type="ECO:0000256" key="4">
    <source>
        <dbReference type="SAM" id="Coils"/>
    </source>
</evidence>
<evidence type="ECO:0000313" key="8">
    <source>
        <dbReference type="Proteomes" id="UP001152799"/>
    </source>
</evidence>
<keyword evidence="8" id="KW-1185">Reference proteome</keyword>
<evidence type="ECO:0000256" key="3">
    <source>
        <dbReference type="ARBA" id="ARBA00023054"/>
    </source>
</evidence>
<proteinExistence type="predicted"/>
<feature type="region of interest" description="Disordered" evidence="5">
    <location>
        <begin position="206"/>
        <end position="240"/>
    </location>
</feature>
<name>A0A9N9QHX5_9CUCU</name>
<feature type="compositionally biased region" description="Low complexity" evidence="5">
    <location>
        <begin position="354"/>
        <end position="371"/>
    </location>
</feature>
<gene>
    <name evidence="7" type="ORF">CEUTPL_LOCUS62</name>
</gene>
<feature type="region of interest" description="Disordered" evidence="5">
    <location>
        <begin position="350"/>
        <end position="398"/>
    </location>
</feature>
<keyword evidence="2" id="KW-0963">Cytoplasm</keyword>
<dbReference type="Proteomes" id="UP001152799">
    <property type="component" value="Chromosome 1"/>
</dbReference>
<feature type="region of interest" description="Disordered" evidence="5">
    <location>
        <begin position="570"/>
        <end position="713"/>
    </location>
</feature>
<feature type="compositionally biased region" description="Polar residues" evidence="5">
    <location>
        <begin position="570"/>
        <end position="593"/>
    </location>
</feature>
<organism evidence="7 8">
    <name type="scientific">Ceutorhynchus assimilis</name>
    <name type="common">cabbage seed weevil</name>
    <dbReference type="NCBI Taxonomy" id="467358"/>
    <lineage>
        <taxon>Eukaryota</taxon>
        <taxon>Metazoa</taxon>
        <taxon>Ecdysozoa</taxon>
        <taxon>Arthropoda</taxon>
        <taxon>Hexapoda</taxon>
        <taxon>Insecta</taxon>
        <taxon>Pterygota</taxon>
        <taxon>Neoptera</taxon>
        <taxon>Endopterygota</taxon>
        <taxon>Coleoptera</taxon>
        <taxon>Polyphaga</taxon>
        <taxon>Cucujiformia</taxon>
        <taxon>Curculionidae</taxon>
        <taxon>Ceutorhynchinae</taxon>
        <taxon>Ceutorhynchus</taxon>
    </lineage>
</organism>
<feature type="compositionally biased region" description="Polar residues" evidence="5">
    <location>
        <begin position="850"/>
        <end position="866"/>
    </location>
</feature>
<dbReference type="PANTHER" id="PTHR46079:SF2">
    <property type="entry name" value="FERM DOMAIN-CONTAINING PROTEIN"/>
    <property type="match status" value="1"/>
</dbReference>
<evidence type="ECO:0000313" key="7">
    <source>
        <dbReference type="EMBL" id="CAG9759309.1"/>
    </source>
</evidence>
<feature type="coiled-coil region" evidence="4">
    <location>
        <begin position="34"/>
        <end position="68"/>
    </location>
</feature>
<dbReference type="PANTHER" id="PTHR46079">
    <property type="entry name" value="FERM DOMAIN-CONTAINING PROTEIN 4"/>
    <property type="match status" value="1"/>
</dbReference>
<protein>
    <recommendedName>
        <fullName evidence="6">Cytohesin Ubiquitin Protein Inducing domain-containing protein</fullName>
    </recommendedName>
</protein>
<reference evidence="7" key="1">
    <citation type="submission" date="2022-01" db="EMBL/GenBank/DDBJ databases">
        <authorList>
            <person name="King R."/>
        </authorList>
    </citation>
    <scope>NUCLEOTIDE SEQUENCE</scope>
</reference>
<feature type="compositionally biased region" description="Polar residues" evidence="5">
    <location>
        <begin position="624"/>
        <end position="638"/>
    </location>
</feature>
<feature type="compositionally biased region" description="Low complexity" evidence="5">
    <location>
        <begin position="658"/>
        <end position="674"/>
    </location>
</feature>
<dbReference type="AlphaFoldDB" id="A0A9N9QHX5"/>
<evidence type="ECO:0000256" key="5">
    <source>
        <dbReference type="SAM" id="MobiDB-lite"/>
    </source>
</evidence>
<feature type="compositionally biased region" description="Polar residues" evidence="5">
    <location>
        <begin position="206"/>
        <end position="220"/>
    </location>
</feature>
<feature type="coiled-coil region" evidence="4">
    <location>
        <begin position="170"/>
        <end position="200"/>
    </location>
</feature>
<dbReference type="EMBL" id="OU892277">
    <property type="protein sequence ID" value="CAG9759309.1"/>
    <property type="molecule type" value="Genomic_DNA"/>
</dbReference>
<keyword evidence="3 4" id="KW-0175">Coiled coil</keyword>
<dbReference type="GO" id="GO:0005737">
    <property type="term" value="C:cytoplasm"/>
    <property type="evidence" value="ECO:0007669"/>
    <property type="project" value="UniProtKB-SubCell"/>
</dbReference>
<sequence length="866" mass="98470">MVVWLKGCNNKKEDGIAIASTSSDTKSEKMVATNINTAARKAILEERKKQIEEKLVKFNHDLKQLCIQEAELTGITPSEMPLEYGENPPTIRRKVMTAYQLNENLLNSNKDQLIAHLELELQLHKNLRDAALGLSEDRNMRKTVKRHHRAEYAKHKHIVKTLEDKLIVLKDKAAAEQIMLQNKKSKMEQQDDNISIMTNETYLKQETKNSQTSSKHSLNMLSPADTYPEPRYPSANSSRQMHYNRNSENLHFLYPKAEEELTSGFYRLSVNACNDYIDRQDSMPHYNYQPQNLLYNNAHASYNQQLLMHQMTYPQQHSPSSGSPQMAQHTAHVLQPGQYVSYQIPNYSQLNPKISQHSPGSQHSPISQHSPQMRRDSPQLPHSPLSQHSLAMQRASQNYSRMSQQYVPIRQSSPTMSTGSNAKVQYYAAHHTSYAEPAFNRFTGDGSTTYRNTVDAGAFKSPHPLQPHQQYENNGMHPGLGGCWKRSESGELFWVYSSNTLDSSWQRDKRFGSLDRRRNKRVQRKISPVDSKSATLATMPAHNDQVKTAFVKPPQVTTRRSQDHRQLVRTQSLGSVGQTIDSVYPSDDTSSCESDNRSFKENAGVRKHKEKEWLETSLDGPISPTHSIISRPQSTVPTTLAPEEKYISHTPPPPPLHRSPALSPHSSPSLHSIPFQNVSHHVAHPLQSPLSPKPLLEIPAESNPSPRVPEPPNMELLNNNILRNCTVVQAGVVKPYHEETKPFEMSDFYKYSTKFKKSPQKESGRNLNLSQVSSEIICQKNLSENFEDARNMNNWHPGRVPQRYIQHNPAKESTQTSSLNNSFELSPVAVSEQFSEEMNTWYENKEQENDNNNTRPSQSRSGATLV</sequence>
<feature type="compositionally biased region" description="Polar residues" evidence="5">
    <location>
        <begin position="384"/>
        <end position="398"/>
    </location>
</feature>
<feature type="compositionally biased region" description="Basic and acidic residues" evidence="5">
    <location>
        <begin position="594"/>
        <end position="614"/>
    </location>
</feature>
<dbReference type="OrthoDB" id="10063592at2759"/>
<dbReference type="GO" id="GO:0090162">
    <property type="term" value="P:establishment of epithelial cell polarity"/>
    <property type="evidence" value="ECO:0007669"/>
    <property type="project" value="InterPro"/>
</dbReference>
<dbReference type="InterPro" id="IPR047176">
    <property type="entry name" value="FRMD4A/B"/>
</dbReference>
<evidence type="ECO:0000256" key="1">
    <source>
        <dbReference type="ARBA" id="ARBA00004496"/>
    </source>
</evidence>